<keyword evidence="1" id="KW-0732">Signal</keyword>
<accession>F2R7M0</accession>
<sequence length="205" mass="21056">MRRRLVPAVSALMALGLLLGCGAEGSGARAPSSASPPVVSGPPVDKAAQLKASMLAKAEAVGEAPAGAPASEVTQGRGTATLMWETAKGHLCLAQASVTGGSDVRRCADLERIAPTAGAHVARAFGTLSTPDGGWAVVLLAERGVRMTSGRFSGKAVEWTHVRTLAPEHSGRTVYYLTLSGRPAGELVVALDVGGREQEERLTLH</sequence>
<dbReference type="AlphaFoldDB" id="F2R7M0"/>
<dbReference type="GeneID" id="51863583"/>
<keyword evidence="3" id="KW-1185">Reference proteome</keyword>
<evidence type="ECO:0000256" key="1">
    <source>
        <dbReference type="SAM" id="SignalP"/>
    </source>
</evidence>
<dbReference type="PROSITE" id="PS51257">
    <property type="entry name" value="PROKAR_LIPOPROTEIN"/>
    <property type="match status" value="1"/>
</dbReference>
<evidence type="ECO:0000313" key="3">
    <source>
        <dbReference type="Proteomes" id="UP000006854"/>
    </source>
</evidence>
<organism evidence="2 3">
    <name type="scientific">Streptomyces venezuelae (strain ATCC 10712 / CBS 650.69 / DSM 40230 / JCM 4526 / NBRC 13096 / PD 04745)</name>
    <dbReference type="NCBI Taxonomy" id="953739"/>
    <lineage>
        <taxon>Bacteria</taxon>
        <taxon>Bacillati</taxon>
        <taxon>Actinomycetota</taxon>
        <taxon>Actinomycetes</taxon>
        <taxon>Kitasatosporales</taxon>
        <taxon>Streptomycetaceae</taxon>
        <taxon>Streptomyces</taxon>
    </lineage>
</organism>
<evidence type="ECO:0000313" key="2">
    <source>
        <dbReference type="EMBL" id="CCA56305.1"/>
    </source>
</evidence>
<evidence type="ECO:0008006" key="4">
    <source>
        <dbReference type="Google" id="ProtNLM"/>
    </source>
</evidence>
<proteinExistence type="predicted"/>
<dbReference type="OrthoDB" id="4313631at2"/>
<feature type="signal peptide" evidence="1">
    <location>
        <begin position="1"/>
        <end position="23"/>
    </location>
</feature>
<dbReference type="eggNOG" id="ENOG503228N">
    <property type="taxonomic scope" value="Bacteria"/>
</dbReference>
<dbReference type="PATRIC" id="fig|953739.5.peg.5210"/>
<name>F2R7M0_STRVP</name>
<dbReference type="HOGENOM" id="CLU_1336930_0_0_11"/>
<dbReference type="RefSeq" id="WP_015034221.1">
    <property type="nucleotide sequence ID" value="NC_018750.1"/>
</dbReference>
<dbReference type="Proteomes" id="UP000006854">
    <property type="component" value="Chromosome"/>
</dbReference>
<dbReference type="EMBL" id="FR845719">
    <property type="protein sequence ID" value="CCA56305.1"/>
    <property type="molecule type" value="Genomic_DNA"/>
</dbReference>
<reference evidence="2 3" key="1">
    <citation type="journal article" date="2011" name="BMC Genomics">
        <title>Genome-wide analysis of the role of GlnR in Streptomyces venezuelae provides new insights into global nitrogen regulation in actinomycetes.</title>
        <authorList>
            <person name="Pullan S.T."/>
            <person name="Bibb M.J."/>
            <person name="Merrick M."/>
        </authorList>
    </citation>
    <scope>NUCLEOTIDE SEQUENCE [LARGE SCALE GENOMIC DNA]</scope>
    <source>
        <strain evidence="3">ATCC 10712 / CBS 650.69 / DSM 40230 / JCM 4526 / NBRC 13096 / PD 04745</strain>
    </source>
</reference>
<dbReference type="STRING" id="953739.SVEN_3019"/>
<protein>
    <recommendedName>
        <fullName evidence="4">Lipoprotein</fullName>
    </recommendedName>
</protein>
<feature type="chain" id="PRO_5039645948" description="Lipoprotein" evidence="1">
    <location>
        <begin position="24"/>
        <end position="205"/>
    </location>
</feature>
<gene>
    <name evidence="2" type="ordered locus">SVEN_3019</name>
</gene>
<dbReference type="KEGG" id="sve:SVEN_3019"/>